<dbReference type="InterPro" id="IPR036052">
    <property type="entry name" value="TrpB-like_PALP_sf"/>
</dbReference>
<geneLocation type="plasmid" evidence="5 6">
    <name>p1</name>
</geneLocation>
<dbReference type="GO" id="GO:0006565">
    <property type="term" value="P:L-serine catabolic process"/>
    <property type="evidence" value="ECO:0007669"/>
    <property type="project" value="TreeGrafter"/>
</dbReference>
<proteinExistence type="predicted"/>
<dbReference type="Gene3D" id="3.40.50.1100">
    <property type="match status" value="2"/>
</dbReference>
<dbReference type="PANTHER" id="PTHR48078">
    <property type="entry name" value="THREONINE DEHYDRATASE, MITOCHONDRIAL-RELATED"/>
    <property type="match status" value="1"/>
</dbReference>
<dbReference type="SUPFAM" id="SSF53686">
    <property type="entry name" value="Tryptophan synthase beta subunit-like PLP-dependent enzymes"/>
    <property type="match status" value="1"/>
</dbReference>
<sequence length="385" mass="42627">MGIVQIWNNSVKVFKCIKCNQQFSPNDYFTGCPVCLKKQQPSSLKFLYEQDMPWKIDKSAKGMFRYADRLPYKAFPTLGEGETPIISMNGLEKELGIPEIWLKNEGQNPTGSHKDRMSPLIVARAASLNRSTVIAASSGNAGASLAAYAAAAGLRCKIVTTPKINGPWEKAIRLSGAEIIKVQNSLERWETVRKLVEEEGDYPATNYNIPPVGSNMFGVQGYTTVAYEIVEQLRECQPTAVIIPCARGDLLWGIWEGFVESLRLGWIESIPRLYAVEPFPRLAHVLQGRDYREKFRGDSRLLPSIGGETVTYQSLDAIKSSRGDAIVVTNTEVEKAQWDLAKRGILAEGSAAITWPAVSKLVKTGKIDENDRVLLMITSHGFKGV</sequence>
<dbReference type="AlphaFoldDB" id="A0AA46P5C8"/>
<gene>
    <name evidence="5" type="ORF">OD459_26350</name>
</gene>
<keyword evidence="5" id="KW-0614">Plasmid</keyword>
<dbReference type="InterPro" id="IPR001926">
    <property type="entry name" value="TrpB-like_PALP"/>
</dbReference>
<dbReference type="GO" id="GO:0003941">
    <property type="term" value="F:L-serine ammonia-lyase activity"/>
    <property type="evidence" value="ECO:0007669"/>
    <property type="project" value="TreeGrafter"/>
</dbReference>
<dbReference type="PANTHER" id="PTHR48078:SF6">
    <property type="entry name" value="L-THREONINE DEHYDRATASE CATABOLIC TDCB"/>
    <property type="match status" value="1"/>
</dbReference>
<evidence type="ECO:0000259" key="4">
    <source>
        <dbReference type="Pfam" id="PF00291"/>
    </source>
</evidence>
<dbReference type="Pfam" id="PF00291">
    <property type="entry name" value="PALP"/>
    <property type="match status" value="1"/>
</dbReference>
<keyword evidence="2" id="KW-0663">Pyridoxal phosphate</keyword>
<dbReference type="Proteomes" id="UP001163104">
    <property type="component" value="Plasmid p1"/>
</dbReference>
<evidence type="ECO:0000313" key="5">
    <source>
        <dbReference type="EMBL" id="UYG98012.1"/>
    </source>
</evidence>
<evidence type="ECO:0000313" key="6">
    <source>
        <dbReference type="Proteomes" id="UP001163104"/>
    </source>
</evidence>
<dbReference type="GO" id="GO:0004794">
    <property type="term" value="F:threonine deaminase activity"/>
    <property type="evidence" value="ECO:0007669"/>
    <property type="project" value="TreeGrafter"/>
</dbReference>
<reference evidence="5" key="1">
    <citation type="submission" date="2022-10" db="EMBL/GenBank/DDBJ databases">
        <title>Mechanism of multi-heavy metal repair in Cytobacillus Firmus M7.</title>
        <authorList>
            <person name="Li X."/>
            <person name="Yu C."/>
        </authorList>
    </citation>
    <scope>NUCLEOTIDE SEQUENCE</scope>
    <source>
        <strain evidence="5">M7</strain>
        <plasmid evidence="5">p1</plasmid>
    </source>
</reference>
<dbReference type="GO" id="GO:0009097">
    <property type="term" value="P:isoleucine biosynthetic process"/>
    <property type="evidence" value="ECO:0007669"/>
    <property type="project" value="TreeGrafter"/>
</dbReference>
<evidence type="ECO:0000256" key="2">
    <source>
        <dbReference type="ARBA" id="ARBA00022898"/>
    </source>
</evidence>
<keyword evidence="3" id="KW-0456">Lyase</keyword>
<accession>A0AA46P5C8</accession>
<evidence type="ECO:0000256" key="3">
    <source>
        <dbReference type="ARBA" id="ARBA00023239"/>
    </source>
</evidence>
<dbReference type="InterPro" id="IPR050147">
    <property type="entry name" value="Ser/Thr_Dehydratase"/>
</dbReference>
<dbReference type="RefSeq" id="WP_263600149.1">
    <property type="nucleotide sequence ID" value="NZ_CP107028.1"/>
</dbReference>
<dbReference type="GO" id="GO:0006567">
    <property type="term" value="P:L-threonine catabolic process"/>
    <property type="evidence" value="ECO:0007669"/>
    <property type="project" value="TreeGrafter"/>
</dbReference>
<protein>
    <submittedName>
        <fullName evidence="5">Pyridoxal-phosphate dependent enzyme</fullName>
    </submittedName>
</protein>
<comment type="cofactor">
    <cofactor evidence="1">
        <name>pyridoxal 5'-phosphate</name>
        <dbReference type="ChEBI" id="CHEBI:597326"/>
    </cofactor>
</comment>
<organism evidence="5 6">
    <name type="scientific">Cytobacillus firmus</name>
    <name type="common">Bacillus firmus</name>
    <dbReference type="NCBI Taxonomy" id="1399"/>
    <lineage>
        <taxon>Bacteria</taxon>
        <taxon>Bacillati</taxon>
        <taxon>Bacillota</taxon>
        <taxon>Bacilli</taxon>
        <taxon>Bacillales</taxon>
        <taxon>Bacillaceae</taxon>
        <taxon>Cytobacillus</taxon>
    </lineage>
</organism>
<name>A0AA46P5C8_CYTFI</name>
<dbReference type="EMBL" id="CP107028">
    <property type="protein sequence ID" value="UYG98012.1"/>
    <property type="molecule type" value="Genomic_DNA"/>
</dbReference>
<feature type="domain" description="Tryptophan synthase beta chain-like PALP" evidence="4">
    <location>
        <begin position="77"/>
        <end position="378"/>
    </location>
</feature>
<evidence type="ECO:0000256" key="1">
    <source>
        <dbReference type="ARBA" id="ARBA00001933"/>
    </source>
</evidence>